<evidence type="ECO:0000256" key="2">
    <source>
        <dbReference type="ARBA" id="ARBA00008163"/>
    </source>
</evidence>
<sequence length="413" mass="44791">MRLKHSLLVLAALAPAQALATNGYFSHGYGTINQGMAGAGTALAQDSIAAATNPAGMAFVGNRADIGAELFSPSREYSVEGGGPQSQRTFYLMPGTRESENEAFVIPSAGYNRQITETQTLGVSVFANGGMNTEYDGSNGGTFGGGKAGVNLEQAFIAPTWTWRFAEDQAIGISPVIAYQRFSAEGLRNFGPMSSDAEALSDNGTDDAWGYGFQIGWQGQLTENLRGGLSWRKVLEMQEFDDYRGLFAEQGDFDIPQMFHAGLAWSGIERHWLLLDVQHIRYGAIDSVGNPFDPTSRLGDDDGSGFGWDDITVVKLGWQWQQDERQTWRAGLSYGEQPIPDSEVLFNILAPGVQQWHITGGFTRELDGGLSVSGMAFYSPEETVRGENPMGPGQEIELSMRQMGAAVSLGWQF</sequence>
<gene>
    <name evidence="9" type="ORF">BOX17_09400</name>
</gene>
<protein>
    <recommendedName>
        <fullName evidence="11">Long-chain fatty acid transporter</fullName>
    </recommendedName>
</protein>
<dbReference type="GO" id="GO:0015483">
    <property type="term" value="F:long-chain fatty acid transporting porin activity"/>
    <property type="evidence" value="ECO:0007669"/>
    <property type="project" value="TreeGrafter"/>
</dbReference>
<comment type="subcellular location">
    <subcellularLocation>
        <location evidence="1">Cell outer membrane</location>
        <topology evidence="1">Multi-pass membrane protein</topology>
    </subcellularLocation>
</comment>
<keyword evidence="7" id="KW-0998">Cell outer membrane</keyword>
<name>A0A1J0VGK2_9GAMM</name>
<keyword evidence="3" id="KW-1134">Transmembrane beta strand</keyword>
<dbReference type="Pfam" id="PF03349">
    <property type="entry name" value="Toluene_X"/>
    <property type="match status" value="1"/>
</dbReference>
<dbReference type="Proteomes" id="UP000181985">
    <property type="component" value="Chromosome"/>
</dbReference>
<dbReference type="SUPFAM" id="SSF56935">
    <property type="entry name" value="Porins"/>
    <property type="match status" value="1"/>
</dbReference>
<keyword evidence="5 8" id="KW-0732">Signal</keyword>
<dbReference type="GO" id="GO:0009279">
    <property type="term" value="C:cell outer membrane"/>
    <property type="evidence" value="ECO:0007669"/>
    <property type="project" value="UniProtKB-SubCell"/>
</dbReference>
<keyword evidence="6" id="KW-0472">Membrane</keyword>
<dbReference type="AlphaFoldDB" id="A0A1J0VGK2"/>
<comment type="similarity">
    <text evidence="2">Belongs to the OmpP1/FadL family.</text>
</comment>
<reference evidence="10" key="1">
    <citation type="submission" date="2016-11" db="EMBL/GenBank/DDBJ databases">
        <title>Halolamina sediminis sp. nov., an extremely halophilic archaeon isolated from solar salt.</title>
        <authorList>
            <person name="Koh H.-W."/>
            <person name="Rani S."/>
            <person name="Park S.-J."/>
        </authorList>
    </citation>
    <scope>NUCLEOTIDE SEQUENCE [LARGE SCALE GENOMIC DNA]</scope>
    <source>
        <strain evidence="10">Hb3</strain>
    </source>
</reference>
<evidence type="ECO:0000256" key="5">
    <source>
        <dbReference type="ARBA" id="ARBA00022729"/>
    </source>
</evidence>
<dbReference type="KEGG" id="hsi:BOX17_09400"/>
<evidence type="ECO:0000256" key="6">
    <source>
        <dbReference type="ARBA" id="ARBA00023136"/>
    </source>
</evidence>
<dbReference type="EMBL" id="CP018139">
    <property type="protein sequence ID" value="APE31150.1"/>
    <property type="molecule type" value="Genomic_DNA"/>
</dbReference>
<evidence type="ECO:0008006" key="11">
    <source>
        <dbReference type="Google" id="ProtNLM"/>
    </source>
</evidence>
<dbReference type="Gene3D" id="2.40.160.60">
    <property type="entry name" value="Outer membrane protein transport protein (OMPP1/FadL/TodX)"/>
    <property type="match status" value="1"/>
</dbReference>
<dbReference type="RefSeq" id="WP_071943988.1">
    <property type="nucleotide sequence ID" value="NZ_CP018139.1"/>
</dbReference>
<dbReference type="OrthoDB" id="19849at2"/>
<organism evidence="9 10">
    <name type="scientific">Halomonas aestuarii</name>
    <dbReference type="NCBI Taxonomy" id="1897729"/>
    <lineage>
        <taxon>Bacteria</taxon>
        <taxon>Pseudomonadati</taxon>
        <taxon>Pseudomonadota</taxon>
        <taxon>Gammaproteobacteria</taxon>
        <taxon>Oceanospirillales</taxon>
        <taxon>Halomonadaceae</taxon>
        <taxon>Halomonas</taxon>
    </lineage>
</organism>
<dbReference type="PANTHER" id="PTHR35093:SF8">
    <property type="entry name" value="OUTER MEMBRANE PROTEIN NMB0088-RELATED"/>
    <property type="match status" value="1"/>
</dbReference>
<evidence type="ECO:0000256" key="3">
    <source>
        <dbReference type="ARBA" id="ARBA00022452"/>
    </source>
</evidence>
<dbReference type="InterPro" id="IPR005017">
    <property type="entry name" value="OMPP1/FadL/TodX"/>
</dbReference>
<feature type="chain" id="PRO_5013380377" description="Long-chain fatty acid transporter" evidence="8">
    <location>
        <begin position="21"/>
        <end position="413"/>
    </location>
</feature>
<keyword evidence="10" id="KW-1185">Reference proteome</keyword>
<evidence type="ECO:0000256" key="4">
    <source>
        <dbReference type="ARBA" id="ARBA00022692"/>
    </source>
</evidence>
<proteinExistence type="inferred from homology"/>
<evidence type="ECO:0000256" key="7">
    <source>
        <dbReference type="ARBA" id="ARBA00023237"/>
    </source>
</evidence>
<feature type="signal peptide" evidence="8">
    <location>
        <begin position="1"/>
        <end position="20"/>
    </location>
</feature>
<evidence type="ECO:0000256" key="1">
    <source>
        <dbReference type="ARBA" id="ARBA00004571"/>
    </source>
</evidence>
<accession>A0A1J0VGK2</accession>
<dbReference type="PANTHER" id="PTHR35093">
    <property type="entry name" value="OUTER MEMBRANE PROTEIN NMB0088-RELATED"/>
    <property type="match status" value="1"/>
</dbReference>
<evidence type="ECO:0000313" key="9">
    <source>
        <dbReference type="EMBL" id="APE31150.1"/>
    </source>
</evidence>
<evidence type="ECO:0000313" key="10">
    <source>
        <dbReference type="Proteomes" id="UP000181985"/>
    </source>
</evidence>
<keyword evidence="4" id="KW-0812">Transmembrane</keyword>
<evidence type="ECO:0000256" key="8">
    <source>
        <dbReference type="SAM" id="SignalP"/>
    </source>
</evidence>